<dbReference type="SMART" id="SM00369">
    <property type="entry name" value="LRR_TYP"/>
    <property type="match status" value="12"/>
</dbReference>
<dbReference type="PANTHER" id="PTHR48062:SF21">
    <property type="entry name" value="RECEPTOR-LIKE PROTEIN 12"/>
    <property type="match status" value="1"/>
</dbReference>
<dbReference type="FunFam" id="3.80.10.10:FF:000095">
    <property type="entry name" value="LRR receptor-like serine/threonine-protein kinase GSO1"/>
    <property type="match status" value="2"/>
</dbReference>
<evidence type="ECO:0000256" key="11">
    <source>
        <dbReference type="SAM" id="Phobius"/>
    </source>
</evidence>
<name>A0AA35YCR4_LACSI</name>
<dbReference type="SMART" id="SM00365">
    <property type="entry name" value="LRR_SD22"/>
    <property type="match status" value="7"/>
</dbReference>
<evidence type="ECO:0000256" key="2">
    <source>
        <dbReference type="ARBA" id="ARBA00009592"/>
    </source>
</evidence>
<keyword evidence="5 11" id="KW-0812">Transmembrane</keyword>
<dbReference type="GO" id="GO:0005886">
    <property type="term" value="C:plasma membrane"/>
    <property type="evidence" value="ECO:0007669"/>
    <property type="project" value="UniProtKB-SubCell"/>
</dbReference>
<dbReference type="InterPro" id="IPR032675">
    <property type="entry name" value="LRR_dom_sf"/>
</dbReference>
<keyword evidence="6" id="KW-0732">Signal</keyword>
<dbReference type="EMBL" id="OX465077">
    <property type="protein sequence ID" value="CAI9267423.1"/>
    <property type="molecule type" value="Genomic_DNA"/>
</dbReference>
<evidence type="ECO:0000256" key="4">
    <source>
        <dbReference type="ARBA" id="ARBA00022614"/>
    </source>
</evidence>
<comment type="subcellular location">
    <subcellularLocation>
        <location evidence="1">Cell membrane</location>
        <topology evidence="1">Single-pass membrane protein</topology>
    </subcellularLocation>
</comment>
<dbReference type="InterPro" id="IPR001611">
    <property type="entry name" value="Leu-rich_rpt"/>
</dbReference>
<dbReference type="Pfam" id="PF00560">
    <property type="entry name" value="LRR_1"/>
    <property type="match status" value="9"/>
</dbReference>
<keyword evidence="3" id="KW-1003">Cell membrane</keyword>
<evidence type="ECO:0000313" key="13">
    <source>
        <dbReference type="Proteomes" id="UP001177003"/>
    </source>
</evidence>
<keyword evidence="13" id="KW-1185">Reference proteome</keyword>
<protein>
    <recommendedName>
        <fullName evidence="14">Leucine-rich repeat-containing N-terminal plant-type domain-containing protein</fullName>
    </recommendedName>
</protein>
<evidence type="ECO:0000256" key="5">
    <source>
        <dbReference type="ARBA" id="ARBA00022692"/>
    </source>
</evidence>
<dbReference type="InterPro" id="IPR003591">
    <property type="entry name" value="Leu-rich_rpt_typical-subtyp"/>
</dbReference>
<dbReference type="PRINTS" id="PR00019">
    <property type="entry name" value="LEURICHRPT"/>
</dbReference>
<dbReference type="Proteomes" id="UP001177003">
    <property type="component" value="Chromosome 1"/>
</dbReference>
<feature type="transmembrane region" description="Helical" evidence="11">
    <location>
        <begin position="1075"/>
        <end position="1095"/>
    </location>
</feature>
<keyword evidence="7" id="KW-0677">Repeat</keyword>
<evidence type="ECO:0000256" key="10">
    <source>
        <dbReference type="ARBA" id="ARBA00023180"/>
    </source>
</evidence>
<evidence type="ECO:0000256" key="8">
    <source>
        <dbReference type="ARBA" id="ARBA00022989"/>
    </source>
</evidence>
<dbReference type="GO" id="GO:0006952">
    <property type="term" value="P:defense response"/>
    <property type="evidence" value="ECO:0007669"/>
    <property type="project" value="UniProtKB-ARBA"/>
</dbReference>
<dbReference type="Gene3D" id="3.80.10.10">
    <property type="entry name" value="Ribonuclease Inhibitor"/>
    <property type="match status" value="5"/>
</dbReference>
<evidence type="ECO:0008006" key="14">
    <source>
        <dbReference type="Google" id="ProtNLM"/>
    </source>
</evidence>
<accession>A0AA35YCR4</accession>
<dbReference type="SUPFAM" id="SSF52058">
    <property type="entry name" value="L domain-like"/>
    <property type="match status" value="2"/>
</dbReference>
<comment type="similarity">
    <text evidence="2">Belongs to the RLP family.</text>
</comment>
<evidence type="ECO:0000256" key="7">
    <source>
        <dbReference type="ARBA" id="ARBA00022737"/>
    </source>
</evidence>
<dbReference type="GO" id="GO:0051707">
    <property type="term" value="P:response to other organism"/>
    <property type="evidence" value="ECO:0007669"/>
    <property type="project" value="UniProtKB-ARBA"/>
</dbReference>
<dbReference type="AlphaFoldDB" id="A0AA35YCR4"/>
<dbReference type="PANTHER" id="PTHR48062">
    <property type="entry name" value="RECEPTOR-LIKE PROTEIN 14"/>
    <property type="match status" value="1"/>
</dbReference>
<sequence length="1136" mass="127621">MCGNYYYSYIFISSYIKCFPSKAKQTKPNRKFNVVSVSTKPPLAAKMECWACSKHKSLLCWLLMLMMIHILIMAGHTQGDCVEEERKALLEIKTSYMKSYGSEIDNFLPTWVDYGGGTPGDGGSNCCDWERINCSTTTVHVTDLSLYNLRGVIGFDAYWYKDESKLWPLNVSLFLHFKELTSLNLSQNSLDKEFMKSGLERLSSLKKLEVLDLSGNRDIDNDILPSLKTLTSLKVLDLSDTSLNGNFPTNEFGALENLEVLDLSYCRFNGTFEVQGSERVSILRKLKSLNLAGNWFNESVITSLKALSSLTNLDLSYNQMSGSFPAQEFLNLSDLEVLLLRGNYFNGTIPMEAFASFHRLEVLDLSRNSFVGSIPSAIQTLSSLRALSFSENNLDGSLSDHGLCELKNLHELDLSNNMLHGTLPDCLKNLSSLKFLDISSNQFTGILASSLIANLTSLEYIDFSHNVFEGSFSFSSFSNHIKLQFVRFRSDNDKFEVETEEPIGWIPMFQLEILELSNCNMKMPPGFLLHQHKLRQLDMSQNSLEGHFPNWLVKNNTYLERLVLRNNLFVDMPLYRNANMKLLDMSGNGMIGTIPDDIPKFFPNIEYLNMSMNSLSGVIPSSVGELSELWILGLSDNELSGEVPKGLFTNVSWWGFLKLSNNKLHGEVLSGSLSWGGLQFVYLDSNHFTGKIGINSSKETHESLKLLDISNNLFTGIIPDWIGNMSSLSELVVRNNSFEGRFPCGAAPFSFLDISHNSFSGPIPSCLNLQDMEHLLLGSNKFIGSIPKSFRNLTRVLTLDIGDNSLSGRIPTFLGELSTLRILLLRKNNLSDSIPKQLCQLSKVSLLDLSGNSLSGSVPSCLQNITGPTDLAFLKTIMMGFSFGPYFNYGRILRWSFSSNSEFYAFETDDEVEFTTKRLFLSYKGDILDYMAGLDFSCNKLTGEIPQQLGFLTQLRALNLSHNQLTGPIPVSFSNLAKIESLDLSSNGLTDTVPSQLIKLTFLQVFNVSHNNLSGRLPEFTAQFGTFSEASYEGNPLLCGLPLVKKCTTTNSQLTSPSDEEEDNDKWYDIDMACFYGSFSSTCVVFLSGFVAILYTNPWWRRRWLDWVEDCIFTFYYSLSDLARKPSLTIHKQDLH</sequence>
<keyword evidence="4" id="KW-0433">Leucine-rich repeat</keyword>
<gene>
    <name evidence="12" type="ORF">LSALG_LOCUS7908</name>
</gene>
<evidence type="ECO:0000256" key="9">
    <source>
        <dbReference type="ARBA" id="ARBA00023136"/>
    </source>
</evidence>
<organism evidence="12 13">
    <name type="scientific">Lactuca saligna</name>
    <name type="common">Willowleaf lettuce</name>
    <dbReference type="NCBI Taxonomy" id="75948"/>
    <lineage>
        <taxon>Eukaryota</taxon>
        <taxon>Viridiplantae</taxon>
        <taxon>Streptophyta</taxon>
        <taxon>Embryophyta</taxon>
        <taxon>Tracheophyta</taxon>
        <taxon>Spermatophyta</taxon>
        <taxon>Magnoliopsida</taxon>
        <taxon>eudicotyledons</taxon>
        <taxon>Gunneridae</taxon>
        <taxon>Pentapetalae</taxon>
        <taxon>asterids</taxon>
        <taxon>campanulids</taxon>
        <taxon>Asterales</taxon>
        <taxon>Asteraceae</taxon>
        <taxon>Cichorioideae</taxon>
        <taxon>Cichorieae</taxon>
        <taxon>Lactucinae</taxon>
        <taxon>Lactuca</taxon>
    </lineage>
</organism>
<evidence type="ECO:0000256" key="1">
    <source>
        <dbReference type="ARBA" id="ARBA00004162"/>
    </source>
</evidence>
<evidence type="ECO:0000256" key="3">
    <source>
        <dbReference type="ARBA" id="ARBA00022475"/>
    </source>
</evidence>
<evidence type="ECO:0000256" key="6">
    <source>
        <dbReference type="ARBA" id="ARBA00022729"/>
    </source>
</evidence>
<keyword evidence="8 11" id="KW-1133">Transmembrane helix</keyword>
<keyword evidence="10" id="KW-0325">Glycoprotein</keyword>
<reference evidence="12" key="1">
    <citation type="submission" date="2023-04" db="EMBL/GenBank/DDBJ databases">
        <authorList>
            <person name="Vijverberg K."/>
            <person name="Xiong W."/>
            <person name="Schranz E."/>
        </authorList>
    </citation>
    <scope>NUCLEOTIDE SEQUENCE</scope>
</reference>
<proteinExistence type="inferred from homology"/>
<feature type="transmembrane region" description="Helical" evidence="11">
    <location>
        <begin position="58"/>
        <end position="76"/>
    </location>
</feature>
<dbReference type="InterPro" id="IPR051502">
    <property type="entry name" value="RLP_Defense_Trigger"/>
</dbReference>
<evidence type="ECO:0000313" key="12">
    <source>
        <dbReference type="EMBL" id="CAI9267423.1"/>
    </source>
</evidence>
<keyword evidence="9 11" id="KW-0472">Membrane</keyword>
<dbReference type="FunFam" id="3.80.10.10:FF:000111">
    <property type="entry name" value="LRR receptor-like serine/threonine-protein kinase ERECTA"/>
    <property type="match status" value="1"/>
</dbReference>